<proteinExistence type="predicted"/>
<evidence type="ECO:0000313" key="2">
    <source>
        <dbReference type="Proteomes" id="UP001166191"/>
    </source>
</evidence>
<evidence type="ECO:0000313" key="1">
    <source>
        <dbReference type="EMBL" id="MBU3029200.1"/>
    </source>
</evidence>
<protein>
    <recommendedName>
        <fullName evidence="3">Flagellar protein FliT</fullName>
    </recommendedName>
</protein>
<name>A0ABS6AHQ6_9RHOB</name>
<dbReference type="EMBL" id="JAHKNG010000003">
    <property type="protein sequence ID" value="MBU3029200.1"/>
    <property type="molecule type" value="Genomic_DNA"/>
</dbReference>
<organism evidence="1 2">
    <name type="scientific">Paracoccus marinaquae</name>
    <dbReference type="NCBI Taxonomy" id="2841926"/>
    <lineage>
        <taxon>Bacteria</taxon>
        <taxon>Pseudomonadati</taxon>
        <taxon>Pseudomonadota</taxon>
        <taxon>Alphaproteobacteria</taxon>
        <taxon>Rhodobacterales</taxon>
        <taxon>Paracoccaceae</taxon>
        <taxon>Paracoccus</taxon>
    </lineage>
</organism>
<accession>A0ABS6AHQ6</accession>
<sequence length="105" mass="11269">MSARLMDKLAAAKSAVIAGQVDRALALIGDFADLATRTGIPAAERARFEARLAELRVLAEASQQGAQRALEDVRAIIQAARSLQTYDDNGRRQTAVTAAPPPHRF</sequence>
<gene>
    <name evidence="1" type="ORF">KNW02_03570</name>
</gene>
<evidence type="ECO:0008006" key="3">
    <source>
        <dbReference type="Google" id="ProtNLM"/>
    </source>
</evidence>
<dbReference type="RefSeq" id="WP_216031887.1">
    <property type="nucleotide sequence ID" value="NZ_JAHKNG010000003.1"/>
</dbReference>
<dbReference type="Proteomes" id="UP001166191">
    <property type="component" value="Unassembled WGS sequence"/>
</dbReference>
<keyword evidence="2" id="KW-1185">Reference proteome</keyword>
<comment type="caution">
    <text evidence="1">The sequence shown here is derived from an EMBL/GenBank/DDBJ whole genome shotgun (WGS) entry which is preliminary data.</text>
</comment>
<reference evidence="1" key="1">
    <citation type="submission" date="2021-06" db="EMBL/GenBank/DDBJ databases">
        <title>Paracoccus bacterium XHP0099 sp. nov., isolated from the surface waters of the Yellow Sea.</title>
        <authorList>
            <person name="Xue H."/>
            <person name="Zhang D."/>
        </authorList>
    </citation>
    <scope>NUCLEOTIDE SEQUENCE</scope>
    <source>
        <strain evidence="1">XHP0099</strain>
    </source>
</reference>